<keyword evidence="1" id="KW-0732">Signal</keyword>
<keyword evidence="4" id="KW-1185">Reference proteome</keyword>
<comment type="caution">
    <text evidence="3">The sequence shown here is derived from an EMBL/GenBank/DDBJ whole genome shotgun (WGS) entry which is preliminary data.</text>
</comment>
<dbReference type="InterPro" id="IPR036673">
    <property type="entry name" value="Cyanovirin-N_sf"/>
</dbReference>
<proteinExistence type="predicted"/>
<dbReference type="Gene3D" id="2.30.60.10">
    <property type="entry name" value="Cyanovirin-N"/>
    <property type="match status" value="1"/>
</dbReference>
<dbReference type="AlphaFoldDB" id="A0AAD7C2K6"/>
<name>A0AAD7C2K6_MYCRO</name>
<feature type="chain" id="PRO_5042025126" evidence="1">
    <location>
        <begin position="21"/>
        <end position="135"/>
    </location>
</feature>
<dbReference type="SMART" id="SM01111">
    <property type="entry name" value="CVNH"/>
    <property type="match status" value="1"/>
</dbReference>
<feature type="signal peptide" evidence="1">
    <location>
        <begin position="1"/>
        <end position="20"/>
    </location>
</feature>
<sequence>MKTTLLSSIVLALCALGTLGAPVKEPTSDSIQPDGGFASSCTGTSVTSSGVLTSTCGNGSGGTTVTAIGLNGCIANASGALVPRTGGGFVASCSGLRLSSTTLFANCGNGNGGTVPASIDLNQVLTNRFGVLTCP</sequence>
<evidence type="ECO:0000313" key="4">
    <source>
        <dbReference type="Proteomes" id="UP001221757"/>
    </source>
</evidence>
<dbReference type="EMBL" id="JARKIE010000461">
    <property type="protein sequence ID" value="KAJ7637210.1"/>
    <property type="molecule type" value="Genomic_DNA"/>
</dbReference>
<protein>
    <submittedName>
        <fullName evidence="3">Cyanovirin-N</fullName>
    </submittedName>
</protein>
<reference evidence="3" key="1">
    <citation type="submission" date="2023-03" db="EMBL/GenBank/DDBJ databases">
        <title>Massive genome expansion in bonnet fungi (Mycena s.s.) driven by repeated elements and novel gene families across ecological guilds.</title>
        <authorList>
            <consortium name="Lawrence Berkeley National Laboratory"/>
            <person name="Harder C.B."/>
            <person name="Miyauchi S."/>
            <person name="Viragh M."/>
            <person name="Kuo A."/>
            <person name="Thoen E."/>
            <person name="Andreopoulos B."/>
            <person name="Lu D."/>
            <person name="Skrede I."/>
            <person name="Drula E."/>
            <person name="Henrissat B."/>
            <person name="Morin E."/>
            <person name="Kohler A."/>
            <person name="Barry K."/>
            <person name="LaButti K."/>
            <person name="Morin E."/>
            <person name="Salamov A."/>
            <person name="Lipzen A."/>
            <person name="Mereny Z."/>
            <person name="Hegedus B."/>
            <person name="Baldrian P."/>
            <person name="Stursova M."/>
            <person name="Weitz H."/>
            <person name="Taylor A."/>
            <person name="Grigoriev I.V."/>
            <person name="Nagy L.G."/>
            <person name="Martin F."/>
            <person name="Kauserud H."/>
        </authorList>
    </citation>
    <scope>NUCLEOTIDE SEQUENCE</scope>
    <source>
        <strain evidence="3">CBHHK067</strain>
    </source>
</reference>
<gene>
    <name evidence="3" type="ORF">B0H17DRAFT_1217141</name>
</gene>
<evidence type="ECO:0000313" key="3">
    <source>
        <dbReference type="EMBL" id="KAJ7637210.1"/>
    </source>
</evidence>
<evidence type="ECO:0000259" key="2">
    <source>
        <dbReference type="SMART" id="SM01111"/>
    </source>
</evidence>
<dbReference type="Pfam" id="PF08881">
    <property type="entry name" value="CVNH"/>
    <property type="match status" value="1"/>
</dbReference>
<accession>A0AAD7C2K6</accession>
<evidence type="ECO:0000256" key="1">
    <source>
        <dbReference type="SAM" id="SignalP"/>
    </source>
</evidence>
<organism evidence="3 4">
    <name type="scientific">Mycena rosella</name>
    <name type="common">Pink bonnet</name>
    <name type="synonym">Agaricus rosellus</name>
    <dbReference type="NCBI Taxonomy" id="1033263"/>
    <lineage>
        <taxon>Eukaryota</taxon>
        <taxon>Fungi</taxon>
        <taxon>Dikarya</taxon>
        <taxon>Basidiomycota</taxon>
        <taxon>Agaricomycotina</taxon>
        <taxon>Agaricomycetes</taxon>
        <taxon>Agaricomycetidae</taxon>
        <taxon>Agaricales</taxon>
        <taxon>Marasmiineae</taxon>
        <taxon>Mycenaceae</taxon>
        <taxon>Mycena</taxon>
    </lineage>
</organism>
<dbReference type="Proteomes" id="UP001221757">
    <property type="component" value="Unassembled WGS sequence"/>
</dbReference>
<dbReference type="SUPFAM" id="SSF51322">
    <property type="entry name" value="Cyanovirin-N"/>
    <property type="match status" value="1"/>
</dbReference>
<dbReference type="InterPro" id="IPR011058">
    <property type="entry name" value="Cyanovirin-N"/>
</dbReference>
<feature type="domain" description="Cyanovirin-N" evidence="2">
    <location>
        <begin position="36"/>
        <end position="134"/>
    </location>
</feature>